<evidence type="ECO:0000313" key="6">
    <source>
        <dbReference type="Proteomes" id="UP000887574"/>
    </source>
</evidence>
<dbReference type="InterPro" id="IPR028941">
    <property type="entry name" value="WHIM2_dom"/>
</dbReference>
<protein>
    <submittedName>
        <fullName evidence="7">WHIM2 domain-containing protein</fullName>
    </submittedName>
</protein>
<comment type="subcellular location">
    <subcellularLocation>
        <location evidence="1">Nucleus</location>
    </subcellularLocation>
</comment>
<dbReference type="PANTHER" id="PTHR32075">
    <property type="entry name" value="ISWI CHROMATIN-REMODELING COMPLEX SUBUNIT YPL216W-RELATED"/>
    <property type="match status" value="1"/>
</dbReference>
<feature type="coiled-coil region" evidence="3">
    <location>
        <begin position="481"/>
        <end position="545"/>
    </location>
</feature>
<dbReference type="GO" id="GO:0031509">
    <property type="term" value="P:subtelomeric heterochromatin formation"/>
    <property type="evidence" value="ECO:0007669"/>
    <property type="project" value="TreeGrafter"/>
</dbReference>
<keyword evidence="6" id="KW-1185">Reference proteome</keyword>
<evidence type="ECO:0000256" key="2">
    <source>
        <dbReference type="ARBA" id="ARBA00023242"/>
    </source>
</evidence>
<evidence type="ECO:0000313" key="7">
    <source>
        <dbReference type="WBParaSite" id="jg1137.2"/>
    </source>
</evidence>
<accession>A0A915CRI7</accession>
<dbReference type="Pfam" id="PF15613">
    <property type="entry name" value="WSD"/>
    <property type="match status" value="1"/>
</dbReference>
<reference evidence="7" key="1">
    <citation type="submission" date="2022-11" db="UniProtKB">
        <authorList>
            <consortium name="WormBaseParasite"/>
        </authorList>
    </citation>
    <scope>IDENTIFICATION</scope>
</reference>
<evidence type="ECO:0000259" key="5">
    <source>
        <dbReference type="Pfam" id="PF15613"/>
    </source>
</evidence>
<keyword evidence="3" id="KW-0175">Coiled coil</keyword>
<feature type="domain" description="WHIM2" evidence="5">
    <location>
        <begin position="565"/>
        <end position="672"/>
    </location>
</feature>
<dbReference type="GO" id="GO:0005634">
    <property type="term" value="C:nucleus"/>
    <property type="evidence" value="ECO:0007669"/>
    <property type="project" value="UniProtKB-SubCell"/>
</dbReference>
<dbReference type="Proteomes" id="UP000887574">
    <property type="component" value="Unplaced"/>
</dbReference>
<evidence type="ECO:0000256" key="3">
    <source>
        <dbReference type="SAM" id="Coils"/>
    </source>
</evidence>
<organism evidence="6 7">
    <name type="scientific">Ditylenchus dipsaci</name>
    <dbReference type="NCBI Taxonomy" id="166011"/>
    <lineage>
        <taxon>Eukaryota</taxon>
        <taxon>Metazoa</taxon>
        <taxon>Ecdysozoa</taxon>
        <taxon>Nematoda</taxon>
        <taxon>Chromadorea</taxon>
        <taxon>Rhabditida</taxon>
        <taxon>Tylenchina</taxon>
        <taxon>Tylenchomorpha</taxon>
        <taxon>Sphaerularioidea</taxon>
        <taxon>Anguinidae</taxon>
        <taxon>Anguininae</taxon>
        <taxon>Ditylenchus</taxon>
    </lineage>
</organism>
<dbReference type="GO" id="GO:0000781">
    <property type="term" value="C:chromosome, telomeric region"/>
    <property type="evidence" value="ECO:0007669"/>
    <property type="project" value="GOC"/>
</dbReference>
<evidence type="ECO:0000256" key="1">
    <source>
        <dbReference type="ARBA" id="ARBA00004123"/>
    </source>
</evidence>
<proteinExistence type="predicted"/>
<dbReference type="AlphaFoldDB" id="A0A915CRI7"/>
<keyword evidence="2" id="KW-0539">Nucleus</keyword>
<feature type="region of interest" description="Disordered" evidence="4">
    <location>
        <begin position="698"/>
        <end position="723"/>
    </location>
</feature>
<name>A0A915CRI7_9BILA</name>
<evidence type="ECO:0000256" key="4">
    <source>
        <dbReference type="SAM" id="MobiDB-lite"/>
    </source>
</evidence>
<dbReference type="WBParaSite" id="jg1137.2">
    <property type="protein sequence ID" value="jg1137.2"/>
    <property type="gene ID" value="jg1137"/>
</dbReference>
<sequence>MILLQNSTLAPLVLYPASSETDNEQNAGQDDEVIMQNFKFPNVLVTVERMNSRKSEEITMGTLNRSKKPKGGKRENLESAIAIVLRHHSSRIKDRLRRHWAEQKRKFKGPAGRRIDSPALKPKLFADSIDEVVVPNSIKKEPKKKKVLKEKEDPQVASKTRALTSFFSPLQNTSNAKKESVTSLTEEERRTKLVMIYTNRVERALNTFDKVSLLKVIKEIVKLPEENIEKIANPFVKFVAQRECVHLKNMEAMKENYLKVQPNKEFEALVLQFLSGKREDMLCELKPFYDVPLMKFCNSNVACTLFGHCLSLTEFLDTFNEFLGHELSFSAVFLMDELKAGKSGFQGCIGYILKAFLHFLINDGYKKKCKQLQSFALQTYVPGVFGILKLTQLVLLDDVYSEGSVDGGAKPKEDEHDTTVGRRSIIGYDANVDRAMQQLQEVAFFWNLAISSQVTIMEILQDKIIDSASFRKYLDSSKEIRARALQEKKGIEDTMQKVQKDIEEIQSHCLEEDMSCLTRKQTKELAENEKLKSKKASELEQLRDKLLEQDGYIQEAETISSYGQVAPLGYDRFYRRYWFFGNSPNRGIFIEQEASCSSQDFSELVISESKDNKSFASFLTSLNENLFGRPPDSSSNKKAEWRVIRTEKELHLLLDCLGKGVREEKLAANIRHHLNDIILSLKEDTETEANDGLQAVAQVDPLNSDSDAKAYQMPEVPEQKQTN</sequence>
<dbReference type="PANTHER" id="PTHR32075:SF6">
    <property type="entry name" value="ISWI CHROMATIN-REMODELING COMPLEX SUBUNIT YPL216W-RELATED"/>
    <property type="match status" value="1"/>
</dbReference>